<comment type="function">
    <text evidence="9">Role in flagellar biosynthesis.</text>
</comment>
<keyword evidence="11" id="KW-1185">Reference proteome</keyword>
<comment type="subcellular location">
    <subcellularLocation>
        <location evidence="1 9">Cell membrane</location>
        <topology evidence="1">Multi-pass membrane protein</topology>
    </subcellularLocation>
    <subcellularLocation>
        <location evidence="9">Bacterial flagellum basal body</location>
    </subcellularLocation>
</comment>
<dbReference type="NCBIfam" id="TIGR01402">
    <property type="entry name" value="fliQ"/>
    <property type="match status" value="1"/>
</dbReference>
<keyword evidence="10" id="KW-0282">Flagellum</keyword>
<dbReference type="PANTHER" id="PTHR34040">
    <property type="entry name" value="FLAGELLAR BIOSYNTHETIC PROTEIN FLIQ"/>
    <property type="match status" value="1"/>
</dbReference>
<dbReference type="RefSeq" id="WP_094457820.1">
    <property type="nucleotide sequence ID" value="NZ_NOXU01000031.1"/>
</dbReference>
<feature type="transmembrane region" description="Helical" evidence="9">
    <location>
        <begin position="12"/>
        <end position="35"/>
    </location>
</feature>
<keyword evidence="10" id="KW-0969">Cilium</keyword>
<dbReference type="InterPro" id="IPR006305">
    <property type="entry name" value="FliQ"/>
</dbReference>
<comment type="caution">
    <text evidence="10">The sequence shown here is derived from an EMBL/GenBank/DDBJ whole genome shotgun (WGS) entry which is preliminary data.</text>
</comment>
<evidence type="ECO:0000256" key="8">
    <source>
        <dbReference type="ARBA" id="ARBA00023143"/>
    </source>
</evidence>
<evidence type="ECO:0000256" key="2">
    <source>
        <dbReference type="ARBA" id="ARBA00006156"/>
    </source>
</evidence>
<dbReference type="OrthoDB" id="9806440at2"/>
<dbReference type="Proteomes" id="UP000216998">
    <property type="component" value="Unassembled WGS sequence"/>
</dbReference>
<evidence type="ECO:0000313" key="10">
    <source>
        <dbReference type="EMBL" id="OYQ32785.1"/>
    </source>
</evidence>
<evidence type="ECO:0000256" key="6">
    <source>
        <dbReference type="ARBA" id="ARBA00022989"/>
    </source>
</evidence>
<dbReference type="Pfam" id="PF01313">
    <property type="entry name" value="Bac_export_3"/>
    <property type="match status" value="1"/>
</dbReference>
<dbReference type="GO" id="GO:0009425">
    <property type="term" value="C:bacterial-type flagellum basal body"/>
    <property type="evidence" value="ECO:0007669"/>
    <property type="project" value="UniProtKB-SubCell"/>
</dbReference>
<dbReference type="PANTHER" id="PTHR34040:SF2">
    <property type="entry name" value="FLAGELLAR BIOSYNTHETIC PROTEIN FLIQ"/>
    <property type="match status" value="1"/>
</dbReference>
<accession>A0A255YVW5</accession>
<dbReference type="PIRSF" id="PIRSF004669">
    <property type="entry name" value="FliQ"/>
    <property type="match status" value="1"/>
</dbReference>
<keyword evidence="4 9" id="KW-1003">Cell membrane</keyword>
<sequence>MNEAEAIEIVRDALFVTIIVSMPLMLIALVVGLVISLFQALTQLQEQTLTFVPKILIMFTAMVFLLPFMNGHLKSFTERIMDRIVAVGTGDDSQEPGGGG</sequence>
<evidence type="ECO:0000256" key="5">
    <source>
        <dbReference type="ARBA" id="ARBA00022692"/>
    </source>
</evidence>
<protein>
    <recommendedName>
        <fullName evidence="3 9">Flagellar biosynthetic protein FliQ</fullName>
    </recommendedName>
</protein>
<dbReference type="NCBIfam" id="NF004671">
    <property type="entry name" value="PRK06010.1"/>
    <property type="match status" value="1"/>
</dbReference>
<keyword evidence="8 9" id="KW-0975">Bacterial flagellum</keyword>
<keyword evidence="10" id="KW-0966">Cell projection</keyword>
<feature type="transmembrane region" description="Helical" evidence="9">
    <location>
        <begin position="55"/>
        <end position="73"/>
    </location>
</feature>
<dbReference type="GO" id="GO:0005886">
    <property type="term" value="C:plasma membrane"/>
    <property type="evidence" value="ECO:0007669"/>
    <property type="project" value="UniProtKB-SubCell"/>
</dbReference>
<evidence type="ECO:0000256" key="9">
    <source>
        <dbReference type="RuleBase" id="RU364090"/>
    </source>
</evidence>
<evidence type="ECO:0000256" key="4">
    <source>
        <dbReference type="ARBA" id="ARBA00022475"/>
    </source>
</evidence>
<dbReference type="EMBL" id="NOXU01000031">
    <property type="protein sequence ID" value="OYQ32785.1"/>
    <property type="molecule type" value="Genomic_DNA"/>
</dbReference>
<comment type="similarity">
    <text evidence="2 9">Belongs to the FliQ/MopD/SpaQ family.</text>
</comment>
<reference evidence="10 11" key="1">
    <citation type="submission" date="2017-07" db="EMBL/GenBank/DDBJ databases">
        <title>Niveispirillum cyanobacteriorum sp. nov., isolated from cyanobacterial aggregates in a eutrophic lake.</title>
        <authorList>
            <person name="Cai H."/>
        </authorList>
    </citation>
    <scope>NUCLEOTIDE SEQUENCE [LARGE SCALE GENOMIC DNA]</scope>
    <source>
        <strain evidence="11">TH1-14</strain>
    </source>
</reference>
<organism evidence="10 11">
    <name type="scientific">Niveispirillum lacus</name>
    <dbReference type="NCBI Taxonomy" id="1981099"/>
    <lineage>
        <taxon>Bacteria</taxon>
        <taxon>Pseudomonadati</taxon>
        <taxon>Pseudomonadota</taxon>
        <taxon>Alphaproteobacteria</taxon>
        <taxon>Rhodospirillales</taxon>
        <taxon>Azospirillaceae</taxon>
        <taxon>Niveispirillum</taxon>
    </lineage>
</organism>
<evidence type="ECO:0000313" key="11">
    <source>
        <dbReference type="Proteomes" id="UP000216998"/>
    </source>
</evidence>
<name>A0A255YVW5_9PROT</name>
<dbReference type="PRINTS" id="PR00952">
    <property type="entry name" value="TYPE3IMQPROT"/>
</dbReference>
<dbReference type="GO" id="GO:0009306">
    <property type="term" value="P:protein secretion"/>
    <property type="evidence" value="ECO:0007669"/>
    <property type="project" value="InterPro"/>
</dbReference>
<keyword evidence="7 9" id="KW-0472">Membrane</keyword>
<dbReference type="InterPro" id="IPR002191">
    <property type="entry name" value="Bac_export_3"/>
</dbReference>
<evidence type="ECO:0000256" key="7">
    <source>
        <dbReference type="ARBA" id="ARBA00023136"/>
    </source>
</evidence>
<dbReference type="AlphaFoldDB" id="A0A255YVW5"/>
<keyword evidence="5 9" id="KW-0812">Transmembrane</keyword>
<gene>
    <name evidence="9 10" type="primary">fliQ</name>
    <name evidence="10" type="ORF">CHU95_18720</name>
</gene>
<proteinExistence type="inferred from homology"/>
<evidence type="ECO:0000256" key="3">
    <source>
        <dbReference type="ARBA" id="ARBA00021718"/>
    </source>
</evidence>
<keyword evidence="6 9" id="KW-1133">Transmembrane helix</keyword>
<evidence type="ECO:0000256" key="1">
    <source>
        <dbReference type="ARBA" id="ARBA00004651"/>
    </source>
</evidence>
<dbReference type="GO" id="GO:0044780">
    <property type="term" value="P:bacterial-type flagellum assembly"/>
    <property type="evidence" value="ECO:0007669"/>
    <property type="project" value="InterPro"/>
</dbReference>